<dbReference type="EMBL" id="JAERRB010000003">
    <property type="protein sequence ID" value="MBL0742030.1"/>
    <property type="molecule type" value="Genomic_DNA"/>
</dbReference>
<keyword evidence="1" id="KW-1133">Transmembrane helix</keyword>
<keyword evidence="1" id="KW-0812">Transmembrane</keyword>
<organism evidence="3 4">
    <name type="scientific">Chryseolinea lacunae</name>
    <dbReference type="NCBI Taxonomy" id="2801331"/>
    <lineage>
        <taxon>Bacteria</taxon>
        <taxon>Pseudomonadati</taxon>
        <taxon>Bacteroidota</taxon>
        <taxon>Cytophagia</taxon>
        <taxon>Cytophagales</taxon>
        <taxon>Fulvivirgaceae</taxon>
        <taxon>Chryseolinea</taxon>
    </lineage>
</organism>
<feature type="domain" description="DUF4178" evidence="2">
    <location>
        <begin position="59"/>
        <end position="194"/>
    </location>
</feature>
<proteinExistence type="predicted"/>
<dbReference type="Pfam" id="PF13785">
    <property type="entry name" value="DUF4178"/>
    <property type="match status" value="1"/>
</dbReference>
<dbReference type="InterPro" id="IPR025235">
    <property type="entry name" value="DUF4178"/>
</dbReference>
<evidence type="ECO:0000313" key="3">
    <source>
        <dbReference type="EMBL" id="MBL0742030.1"/>
    </source>
</evidence>
<gene>
    <name evidence="3" type="ORF">JI741_12420</name>
</gene>
<evidence type="ECO:0000313" key="4">
    <source>
        <dbReference type="Proteomes" id="UP000613030"/>
    </source>
</evidence>
<evidence type="ECO:0000256" key="1">
    <source>
        <dbReference type="SAM" id="Phobius"/>
    </source>
</evidence>
<accession>A0ABS1KRD6</accession>
<keyword evidence="1" id="KW-0472">Membrane</keyword>
<keyword evidence="4" id="KW-1185">Reference proteome</keyword>
<feature type="transmembrane region" description="Helical" evidence="1">
    <location>
        <begin position="374"/>
        <end position="396"/>
    </location>
</feature>
<comment type="caution">
    <text evidence="3">The sequence shown here is derived from an EMBL/GenBank/DDBJ whole genome shotgun (WGS) entry which is preliminary data.</text>
</comment>
<sequence>MSGSSYTIACPKCQTVNTVRGKAMTLALTCSSCKTYFGVGKWSKDLTTFGTSYEPVLPIGAKGKIDGKVYEVMGLVVKKEQKYKYDWREYIIFNPFEGYAFLSEYNGHWNMVWPVDDVPPLAMSASDFVDEGFHFRLFQKYKAKVIYAVGEFFFDVVHITETTFNREFIAPPLLFALEKSDDSVLWCKGEYMTPSEVASAFQIPVSKLPSKTGMGYTQPMMGKIKNGAVVSFSILVFIFLLIAQMFFSGSAEEKVVYQGNFFQADLKDQKFFKTSSFTLEGGSKSLEVVVVAPLLNDWFFAEFSLIDETTGTETIFTKDVEYYQGYEDGESWSEGSTKGEAFLSQIPAGKYHINIYPEFSTSSHEFSLTVKRDVAAWSNFWLTLLMLSVFPIGYFIRRNWMEKKRWSESDYSPYEY</sequence>
<feature type="transmembrane region" description="Helical" evidence="1">
    <location>
        <begin position="228"/>
        <end position="247"/>
    </location>
</feature>
<name>A0ABS1KRD6_9BACT</name>
<dbReference type="RefSeq" id="WP_202009764.1">
    <property type="nucleotide sequence ID" value="NZ_JAERRB010000003.1"/>
</dbReference>
<protein>
    <submittedName>
        <fullName evidence="3">DUF4178 domain-containing protein</fullName>
    </submittedName>
</protein>
<reference evidence="3 4" key="1">
    <citation type="submission" date="2021-01" db="EMBL/GenBank/DDBJ databases">
        <title>Chryseolinea sp. Jin1 Genome sequencing and assembly.</title>
        <authorList>
            <person name="Kim I."/>
        </authorList>
    </citation>
    <scope>NUCLEOTIDE SEQUENCE [LARGE SCALE GENOMIC DNA]</scope>
    <source>
        <strain evidence="3 4">Jin1</strain>
    </source>
</reference>
<dbReference type="Proteomes" id="UP000613030">
    <property type="component" value="Unassembled WGS sequence"/>
</dbReference>
<evidence type="ECO:0000259" key="2">
    <source>
        <dbReference type="Pfam" id="PF13785"/>
    </source>
</evidence>